<evidence type="ECO:0000259" key="3">
    <source>
        <dbReference type="Pfam" id="PF00483"/>
    </source>
</evidence>
<organism evidence="4 5">
    <name type="scientific">Serratia phage CHI14</name>
    <dbReference type="NCBI Taxonomy" id="2006941"/>
    <lineage>
        <taxon>Viruses</taxon>
        <taxon>Duplodnaviria</taxon>
        <taxon>Heunggongvirae</taxon>
        <taxon>Uroviricota</taxon>
        <taxon>Caudoviricetes</taxon>
        <taxon>Pantevenvirales</taxon>
        <taxon>Straboviridae</taxon>
        <taxon>Tevenvirinae</taxon>
        <taxon>Winklervirus</taxon>
        <taxon>Winklervirus chi14</taxon>
    </lineage>
</organism>
<keyword evidence="1" id="KW-0808">Transferase</keyword>
<reference evidence="4 5" key="1">
    <citation type="submission" date="2017-04" db="EMBL/GenBank/DDBJ databases">
        <title>Environmental T4-family bacteriophages evolve to escape abortive infection via multiple routes in a bacterial host employing altruistic suicide through Type III toxin-antitoxin systems.</title>
        <authorList>
            <person name="Chen B."/>
            <person name="Salmond G.P.C."/>
            <person name="Akusobi C."/>
            <person name="Fang X."/>
        </authorList>
    </citation>
    <scope>NUCLEOTIDE SEQUENCE [LARGE SCALE GENOMIC DNA]</scope>
</reference>
<dbReference type="SUPFAM" id="SSF53448">
    <property type="entry name" value="Nucleotide-diphospho-sugar transferases"/>
    <property type="match status" value="1"/>
</dbReference>
<evidence type="ECO:0000313" key="5">
    <source>
        <dbReference type="Proteomes" id="UP000225148"/>
    </source>
</evidence>
<dbReference type="InterPro" id="IPR005835">
    <property type="entry name" value="NTP_transferase_dom"/>
</dbReference>
<dbReference type="OrthoDB" id="1088at10239"/>
<evidence type="ECO:0000313" key="4">
    <source>
        <dbReference type="EMBL" id="ARW57466.1"/>
    </source>
</evidence>
<dbReference type="RefSeq" id="YP_009609368.1">
    <property type="nucleotide sequence ID" value="NC_041996.1"/>
</dbReference>
<dbReference type="GO" id="GO:0016779">
    <property type="term" value="F:nucleotidyltransferase activity"/>
    <property type="evidence" value="ECO:0007669"/>
    <property type="project" value="UniProtKB-KW"/>
</dbReference>
<dbReference type="Proteomes" id="UP000225148">
    <property type="component" value="Segment"/>
</dbReference>
<sequence length="564" mass="64630">MKKAVILGAGLATRLYPITHHIPKVLVNYKQHTILKNLHDIYADLGADEIIVVVHSKFAEMVRAYAQQEGLNITVHTVDESYGSAYALATMNHMLEGHNVIVNWCDIIPDFGSWCWEQNTIYTKGNQCRYNFDGQYISNVGSTGGNVVGIYQFLDWEFYMGDTLEEINEQCQGQDFVDFLYGKSFKQSELMNIIDLGDMDKLHEAHKERELNRSFNAVEITEDYVEKFALTEQGKKLQRDELEWYRHVKSQSIPKISGINGESFIMERIKGLPAFEWLYGLPAFKQFDKIEEILDALNFGHSVYATEEEIELDFTKEFYTKVIDRCDSIKGLIESFGKITHVNHVKLGHLKPMLKQALAHLIKYHHETQGRSYCVIHGDPNFSNTMIQYDGVVKFIDPRGYFGETKIFGPQLYDEAKVLYAISGYDKFNSDHAWGGLIIDEGHCFVNIQPLVHKYEKCDLFNDYHHLAVAIIWIALGGYFKNNPLKAVSAYYHGMMLLTKQLRKMGRLLQDGSVSMDISEPITATLITKNPGKWVLTDKETGVSYRPIGGDITHQWERINEVNV</sequence>
<proteinExistence type="predicted"/>
<dbReference type="InterPro" id="IPR011009">
    <property type="entry name" value="Kinase-like_dom_sf"/>
</dbReference>
<name>A0A1Z1LXC3_9CAUD</name>
<keyword evidence="5" id="KW-1185">Reference proteome</keyword>
<dbReference type="PANTHER" id="PTHR43584">
    <property type="entry name" value="NUCLEOTIDYL TRANSFERASE"/>
    <property type="match status" value="1"/>
</dbReference>
<dbReference type="Gene3D" id="3.90.550.10">
    <property type="entry name" value="Spore Coat Polysaccharide Biosynthesis Protein SpsA, Chain A"/>
    <property type="match status" value="1"/>
</dbReference>
<dbReference type="GeneID" id="40085452"/>
<dbReference type="InterPro" id="IPR050065">
    <property type="entry name" value="GlmU-like"/>
</dbReference>
<protein>
    <recommendedName>
        <fullName evidence="3">Nucleotidyl transferase domain-containing protein</fullName>
    </recommendedName>
</protein>
<evidence type="ECO:0000256" key="2">
    <source>
        <dbReference type="ARBA" id="ARBA00022695"/>
    </source>
</evidence>
<dbReference type="KEGG" id="vg:40085452"/>
<evidence type="ECO:0000256" key="1">
    <source>
        <dbReference type="ARBA" id="ARBA00022679"/>
    </source>
</evidence>
<dbReference type="Pfam" id="PF00483">
    <property type="entry name" value="NTP_transferase"/>
    <property type="match status" value="1"/>
</dbReference>
<dbReference type="InterPro" id="IPR029044">
    <property type="entry name" value="Nucleotide-diphossugar_trans"/>
</dbReference>
<keyword evidence="2" id="KW-0548">Nucleotidyltransferase</keyword>
<feature type="domain" description="Nucleotidyl transferase" evidence="3">
    <location>
        <begin position="3"/>
        <end position="100"/>
    </location>
</feature>
<dbReference type="EMBL" id="MF036690">
    <property type="protein sequence ID" value="ARW57466.1"/>
    <property type="molecule type" value="Genomic_DNA"/>
</dbReference>
<dbReference type="PANTHER" id="PTHR43584:SF8">
    <property type="entry name" value="N-ACETYLMURAMATE ALPHA-1-PHOSPHATE URIDYLYLTRANSFERASE"/>
    <property type="match status" value="1"/>
</dbReference>
<dbReference type="SUPFAM" id="SSF56112">
    <property type="entry name" value="Protein kinase-like (PK-like)"/>
    <property type="match status" value="1"/>
</dbReference>
<accession>A0A1Z1LXC3</accession>